<dbReference type="Gene3D" id="3.30.470.10">
    <property type="match status" value="1"/>
</dbReference>
<dbReference type="InterPro" id="IPR001544">
    <property type="entry name" value="Aminotrans_IV"/>
</dbReference>
<dbReference type="AlphaFoldDB" id="A0A645DN66"/>
<comment type="caution">
    <text evidence="1">The sequence shown here is derived from an EMBL/GenBank/DDBJ whole genome shotgun (WGS) entry which is preliminary data.</text>
</comment>
<dbReference type="SUPFAM" id="SSF56752">
    <property type="entry name" value="D-aminoacid aminotransferase-like PLP-dependent enzymes"/>
    <property type="match status" value="1"/>
</dbReference>
<dbReference type="InterPro" id="IPR036038">
    <property type="entry name" value="Aminotransferase-like"/>
</dbReference>
<organism evidence="1">
    <name type="scientific">bioreactor metagenome</name>
    <dbReference type="NCBI Taxonomy" id="1076179"/>
    <lineage>
        <taxon>unclassified sequences</taxon>
        <taxon>metagenomes</taxon>
        <taxon>ecological metagenomes</taxon>
    </lineage>
</organism>
<name>A0A645DN66_9ZZZZ</name>
<protein>
    <recommendedName>
        <fullName evidence="2">Aminodeoxychorismate lyase</fullName>
    </recommendedName>
</protein>
<sequence>MRFIETIKIENGRIVNLDLHTERAYNTVYHHFQIKRLFDFESLIPKEITYNEGIYKLRIIYSSDIETFSITPYEPRSVKSLKVVDGSMIEYGFKYEDRHALESLRAQRGECDEILIVKNGFITDTSYSNILFSDGERIFTPTTFILNGTKRRELLLSGLIHEKVMRIEDIHLYRTCWMINAMLDISCTPPIPCNNIIIP</sequence>
<dbReference type="InterPro" id="IPR043131">
    <property type="entry name" value="BCAT-like_N"/>
</dbReference>
<dbReference type="Gene3D" id="3.20.10.10">
    <property type="entry name" value="D-amino Acid Aminotransferase, subunit A, domain 2"/>
    <property type="match status" value="1"/>
</dbReference>
<gene>
    <name evidence="1" type="ORF">SDC9_137364</name>
</gene>
<reference evidence="1" key="1">
    <citation type="submission" date="2019-08" db="EMBL/GenBank/DDBJ databases">
        <authorList>
            <person name="Kucharzyk K."/>
            <person name="Murdoch R.W."/>
            <person name="Higgins S."/>
            <person name="Loffler F."/>
        </authorList>
    </citation>
    <scope>NUCLEOTIDE SEQUENCE</scope>
</reference>
<evidence type="ECO:0000313" key="1">
    <source>
        <dbReference type="EMBL" id="MPM90243.1"/>
    </source>
</evidence>
<dbReference type="GO" id="GO:0003824">
    <property type="term" value="F:catalytic activity"/>
    <property type="evidence" value="ECO:0007669"/>
    <property type="project" value="InterPro"/>
</dbReference>
<dbReference type="Pfam" id="PF01063">
    <property type="entry name" value="Aminotran_4"/>
    <property type="match status" value="1"/>
</dbReference>
<accession>A0A645DN66</accession>
<proteinExistence type="predicted"/>
<evidence type="ECO:0008006" key="2">
    <source>
        <dbReference type="Google" id="ProtNLM"/>
    </source>
</evidence>
<dbReference type="EMBL" id="VSSQ01037527">
    <property type="protein sequence ID" value="MPM90243.1"/>
    <property type="molecule type" value="Genomic_DNA"/>
</dbReference>
<dbReference type="InterPro" id="IPR043132">
    <property type="entry name" value="BCAT-like_C"/>
</dbReference>